<evidence type="ECO:0000256" key="3">
    <source>
        <dbReference type="ARBA" id="ARBA00022989"/>
    </source>
</evidence>
<accession>A0A4R2MFD1</accession>
<evidence type="ECO:0000256" key="5">
    <source>
        <dbReference type="SAM" id="Phobius"/>
    </source>
</evidence>
<reference evidence="7 8" key="1">
    <citation type="submission" date="2019-03" db="EMBL/GenBank/DDBJ databases">
        <title>Genomic Encyclopedia of Type Strains, Phase IV (KMG-IV): sequencing the most valuable type-strain genomes for metagenomic binning, comparative biology and taxonomic classification.</title>
        <authorList>
            <person name="Goeker M."/>
        </authorList>
    </citation>
    <scope>NUCLEOTIDE SEQUENCE [LARGE SCALE GENOMIC DNA]</scope>
    <source>
        <strain evidence="7 8">DSM 1709</strain>
    </source>
</reference>
<dbReference type="Proteomes" id="UP000295106">
    <property type="component" value="Unassembled WGS sequence"/>
</dbReference>
<comment type="caution">
    <text evidence="7">The sequence shown here is derived from an EMBL/GenBank/DDBJ whole genome shotgun (WGS) entry which is preliminary data.</text>
</comment>
<dbReference type="RefSeq" id="WP_132645412.1">
    <property type="nucleotide sequence ID" value="NZ_CP181386.1"/>
</dbReference>
<protein>
    <submittedName>
        <fullName evidence="7">Uncharacterized protein DUF4149</fullName>
    </submittedName>
</protein>
<dbReference type="EMBL" id="SLXD01000003">
    <property type="protein sequence ID" value="TCP03955.1"/>
    <property type="molecule type" value="Genomic_DNA"/>
</dbReference>
<organism evidence="7 8">
    <name type="scientific">Rubrivivax gelatinosus</name>
    <name type="common">Rhodocyclus gelatinosus</name>
    <name type="synonym">Rhodopseudomonas gelatinosa</name>
    <dbReference type="NCBI Taxonomy" id="28068"/>
    <lineage>
        <taxon>Bacteria</taxon>
        <taxon>Pseudomonadati</taxon>
        <taxon>Pseudomonadota</taxon>
        <taxon>Betaproteobacteria</taxon>
        <taxon>Burkholderiales</taxon>
        <taxon>Sphaerotilaceae</taxon>
        <taxon>Rubrivivax</taxon>
    </lineage>
</organism>
<proteinExistence type="predicted"/>
<keyword evidence="3 5" id="KW-1133">Transmembrane helix</keyword>
<gene>
    <name evidence="7" type="ORF">EV684_103202</name>
</gene>
<sequence>MALQRWQRLLPGLWAGWLLCVALLATPAGFALLPQADAGRLAARMLAQEAYTSLALGLVMVLLERGAARRDGGLQFSWGFGLALGAIFCTVAGYFAIQPMMPAARLGQGPLSFGALHAISSSFYALKCILVMTLAWRATLSPRPSS</sequence>
<dbReference type="InterPro" id="IPR025423">
    <property type="entry name" value="TMEM205-like"/>
</dbReference>
<keyword evidence="4 5" id="KW-0472">Membrane</keyword>
<feature type="transmembrane region" description="Helical" evidence="5">
    <location>
        <begin position="12"/>
        <end position="33"/>
    </location>
</feature>
<dbReference type="OrthoDB" id="5797290at2"/>
<dbReference type="GO" id="GO:0016020">
    <property type="term" value="C:membrane"/>
    <property type="evidence" value="ECO:0007669"/>
    <property type="project" value="UniProtKB-SubCell"/>
</dbReference>
<feature type="transmembrane region" description="Helical" evidence="5">
    <location>
        <begin position="75"/>
        <end position="97"/>
    </location>
</feature>
<keyword evidence="2 5" id="KW-0812">Transmembrane</keyword>
<evidence type="ECO:0000256" key="2">
    <source>
        <dbReference type="ARBA" id="ARBA00022692"/>
    </source>
</evidence>
<dbReference type="AlphaFoldDB" id="A0A4R2MFD1"/>
<feature type="transmembrane region" description="Helical" evidence="5">
    <location>
        <begin position="117"/>
        <end position="136"/>
    </location>
</feature>
<evidence type="ECO:0000313" key="7">
    <source>
        <dbReference type="EMBL" id="TCP03955.1"/>
    </source>
</evidence>
<dbReference type="Pfam" id="PF13664">
    <property type="entry name" value="DUF4149"/>
    <property type="match status" value="1"/>
</dbReference>
<dbReference type="GeneID" id="99684294"/>
<comment type="subcellular location">
    <subcellularLocation>
        <location evidence="1">Membrane</location>
    </subcellularLocation>
</comment>
<name>A0A4R2MFD1_RUBGE</name>
<evidence type="ECO:0000256" key="1">
    <source>
        <dbReference type="ARBA" id="ARBA00004370"/>
    </source>
</evidence>
<evidence type="ECO:0000313" key="8">
    <source>
        <dbReference type="Proteomes" id="UP000295106"/>
    </source>
</evidence>
<feature type="transmembrane region" description="Helical" evidence="5">
    <location>
        <begin position="45"/>
        <end position="63"/>
    </location>
</feature>
<evidence type="ECO:0000256" key="4">
    <source>
        <dbReference type="ARBA" id="ARBA00023136"/>
    </source>
</evidence>
<feature type="domain" description="TMEM205-like" evidence="6">
    <location>
        <begin position="9"/>
        <end position="105"/>
    </location>
</feature>
<evidence type="ECO:0000259" key="6">
    <source>
        <dbReference type="Pfam" id="PF13664"/>
    </source>
</evidence>